<reference evidence="3" key="1">
    <citation type="journal article" date="2019" name="Int. J. Syst. Evol. Microbiol.">
        <title>The Global Catalogue of Microorganisms (GCM) 10K type strain sequencing project: providing services to taxonomists for standard genome sequencing and annotation.</title>
        <authorList>
            <consortium name="The Broad Institute Genomics Platform"/>
            <consortium name="The Broad Institute Genome Sequencing Center for Infectious Disease"/>
            <person name="Wu L."/>
            <person name="Ma J."/>
        </authorList>
    </citation>
    <scope>NUCLEOTIDE SEQUENCE [LARGE SCALE GENOMIC DNA]</scope>
    <source>
        <strain evidence="3">JCM 19015</strain>
    </source>
</reference>
<accession>A0ABP8ZES4</accession>
<comment type="subcellular location">
    <subcellularLocation>
        <location evidence="1">Cell membrane</location>
        <topology evidence="1">Multi-pass membrane protein</topology>
    </subcellularLocation>
</comment>
<feature type="transmembrane region" description="Helical" evidence="1">
    <location>
        <begin position="21"/>
        <end position="38"/>
    </location>
</feature>
<feature type="transmembrane region" description="Helical" evidence="1">
    <location>
        <begin position="193"/>
        <end position="209"/>
    </location>
</feature>
<keyword evidence="3" id="KW-1185">Reference proteome</keyword>
<keyword evidence="1" id="KW-0812">Transmembrane</keyword>
<evidence type="ECO:0000256" key="1">
    <source>
        <dbReference type="HAMAP-Rule" id="MF_02093"/>
    </source>
</evidence>
<comment type="similarity">
    <text evidence="1">Belongs to the Brp/Blh beta-carotene diooxygenase family.</text>
</comment>
<dbReference type="EC" id="1.13.11.63" evidence="1"/>
<comment type="catalytic activity">
    <reaction evidence="1">
        <text>all-trans-beta-carotene + O2 = 2 all-trans-retinal</text>
        <dbReference type="Rhea" id="RHEA:32887"/>
        <dbReference type="ChEBI" id="CHEBI:15379"/>
        <dbReference type="ChEBI" id="CHEBI:17579"/>
        <dbReference type="ChEBI" id="CHEBI:17898"/>
        <dbReference type="EC" id="1.13.11.63"/>
    </reaction>
</comment>
<feature type="binding site" evidence="1">
    <location>
        <position position="248"/>
    </location>
    <ligand>
        <name>Fe cation</name>
        <dbReference type="ChEBI" id="CHEBI:24875"/>
    </ligand>
</feature>
<feature type="transmembrane region" description="Helical" evidence="1">
    <location>
        <begin position="283"/>
        <end position="301"/>
    </location>
</feature>
<feature type="binding site" evidence="1">
    <location>
        <position position="62"/>
    </location>
    <ligand>
        <name>Fe cation</name>
        <dbReference type="ChEBI" id="CHEBI:24875"/>
    </ligand>
</feature>
<feature type="binding site" evidence="1">
    <location>
        <position position="252"/>
    </location>
    <ligand>
        <name>Fe cation</name>
        <dbReference type="ChEBI" id="CHEBI:24875"/>
    </ligand>
</feature>
<comment type="caution">
    <text evidence="2">The sequence shown here is derived from an EMBL/GenBank/DDBJ whole genome shotgun (WGS) entry which is preliminary data.</text>
</comment>
<dbReference type="RefSeq" id="WP_345482092.1">
    <property type="nucleotide sequence ID" value="NZ_BAABLP010000006.1"/>
</dbReference>
<feature type="transmembrane region" description="Helical" evidence="1">
    <location>
        <begin position="221"/>
        <end position="246"/>
    </location>
</feature>
<dbReference type="Proteomes" id="UP001500121">
    <property type="component" value="Unassembled WGS sequence"/>
</dbReference>
<keyword evidence="1" id="KW-0479">Metal-binding</keyword>
<keyword evidence="1" id="KW-0560">Oxidoreductase</keyword>
<gene>
    <name evidence="2" type="ORF">GCM10025783_29560</name>
</gene>
<proteinExistence type="inferred from homology"/>
<keyword evidence="1" id="KW-0408">Iron</keyword>
<feature type="transmembrane region" description="Helical" evidence="1">
    <location>
        <begin position="166"/>
        <end position="187"/>
    </location>
</feature>
<dbReference type="Pfam" id="PF15461">
    <property type="entry name" value="BCD"/>
    <property type="match status" value="1"/>
</dbReference>
<protein>
    <recommendedName>
        <fullName evidence="1">Probable beta-carotene 15,15'-dioxygenase</fullName>
        <ecNumber evidence="1">1.13.11.63</ecNumber>
    </recommendedName>
</protein>
<evidence type="ECO:0000313" key="2">
    <source>
        <dbReference type="EMBL" id="GAA4754552.1"/>
    </source>
</evidence>
<comment type="function">
    <text evidence="1">Catalyzes the cleavage of beta-carotene at its central double bond (15,15') to yield two molecules of all-trans-retinal.</text>
</comment>
<keyword evidence="1" id="KW-1133">Transmembrane helix</keyword>
<keyword evidence="1" id="KW-0472">Membrane</keyword>
<dbReference type="HAMAP" id="MF_02093">
    <property type="entry name" value="Beta_carotene_diox"/>
    <property type="match status" value="1"/>
</dbReference>
<dbReference type="InterPro" id="IPR022270">
    <property type="entry name" value="Blh_diox"/>
</dbReference>
<dbReference type="EMBL" id="BAABLP010000006">
    <property type="protein sequence ID" value="GAA4754552.1"/>
    <property type="molecule type" value="Genomic_DNA"/>
</dbReference>
<feature type="transmembrane region" description="Helical" evidence="1">
    <location>
        <begin position="86"/>
        <end position="119"/>
    </location>
</feature>
<keyword evidence="1" id="KW-1003">Cell membrane</keyword>
<sequence length="340" mass="35763">MRHAPAGAVPRILRRRLFTPTTAALGLLAAVFAVLDLAGATVPLAVQVVPFAASVLLFGLPHGALDHLVPARLDPGISRQRSITAVVLLYAVVGGATSAIWLTAPAIGFGLFILITWFHWGQGDLWLDRALDEEPGSRIDAVLTLLVRGALPMLVPLIAHPGDYATVLASMVGVVDPGAATGLGVLATAPVRAAAAAALVLVVAAHLLLRRRQGAPIRRAAGEIAVLAAFFTTVPSVLAVGLYFTFWHAVRHIVRLELLEPGGRAALAAGRLGRGFLRFARDAWPVTLCAVVLLVGAALAFRSAGLGTYLLLIAALTTPHTVVVTWMDRRQRRARGAERG</sequence>
<comment type="cofactor">
    <cofactor evidence="1">
        <name>Fe(2+)</name>
        <dbReference type="ChEBI" id="CHEBI:29033"/>
    </cofactor>
</comment>
<feature type="binding site" evidence="1">
    <location>
        <position position="119"/>
    </location>
    <ligand>
        <name>Fe cation</name>
        <dbReference type="ChEBI" id="CHEBI:24875"/>
    </ligand>
</feature>
<dbReference type="NCBIfam" id="TIGR03753">
    <property type="entry name" value="blh_monoox"/>
    <property type="match status" value="1"/>
</dbReference>
<keyword evidence="1" id="KW-0223">Dioxygenase</keyword>
<feature type="transmembrane region" description="Helical" evidence="1">
    <location>
        <begin position="44"/>
        <end position="65"/>
    </location>
</feature>
<feature type="transmembrane region" description="Helical" evidence="1">
    <location>
        <begin position="308"/>
        <end position="327"/>
    </location>
</feature>
<evidence type="ECO:0000313" key="3">
    <source>
        <dbReference type="Proteomes" id="UP001500121"/>
    </source>
</evidence>
<organism evidence="2 3">
    <name type="scientific">Amnibacterium soli</name>
    <dbReference type="NCBI Taxonomy" id="1282736"/>
    <lineage>
        <taxon>Bacteria</taxon>
        <taxon>Bacillati</taxon>
        <taxon>Actinomycetota</taxon>
        <taxon>Actinomycetes</taxon>
        <taxon>Micrococcales</taxon>
        <taxon>Microbacteriaceae</taxon>
        <taxon>Amnibacterium</taxon>
    </lineage>
</organism>
<name>A0ABP8ZES4_9MICO</name>